<dbReference type="GO" id="GO:0005737">
    <property type="term" value="C:cytoplasm"/>
    <property type="evidence" value="ECO:0007669"/>
    <property type="project" value="UniProtKB-ARBA"/>
</dbReference>
<feature type="domain" description="START" evidence="1">
    <location>
        <begin position="14"/>
        <end position="193"/>
    </location>
</feature>
<dbReference type="HOGENOM" id="CLU_061635_0_0_1"/>
<dbReference type="GO" id="GO:0008289">
    <property type="term" value="F:lipid binding"/>
    <property type="evidence" value="ECO:0007669"/>
    <property type="project" value="InterPro"/>
</dbReference>
<reference evidence="3" key="2">
    <citation type="submission" date="2015-01" db="EMBL/GenBank/DDBJ databases">
        <title>Evolutionary Origins and Diversification of the Mycorrhizal Mutualists.</title>
        <authorList>
            <consortium name="DOE Joint Genome Institute"/>
            <consortium name="Mycorrhizal Genomics Consortium"/>
            <person name="Kohler A."/>
            <person name="Kuo A."/>
            <person name="Nagy L.G."/>
            <person name="Floudas D."/>
            <person name="Copeland A."/>
            <person name="Barry K.W."/>
            <person name="Cichocki N."/>
            <person name="Veneault-Fourrey C."/>
            <person name="LaButti K."/>
            <person name="Lindquist E.A."/>
            <person name="Lipzen A."/>
            <person name="Lundell T."/>
            <person name="Morin E."/>
            <person name="Murat C."/>
            <person name="Riley R."/>
            <person name="Ohm R."/>
            <person name="Sun H."/>
            <person name="Tunlid A."/>
            <person name="Henrissat B."/>
            <person name="Grigoriev I.V."/>
            <person name="Hibbett D.S."/>
            <person name="Martin F."/>
        </authorList>
    </citation>
    <scope>NUCLEOTIDE SEQUENCE [LARGE SCALE GENOMIC DNA]</scope>
    <source>
        <strain evidence="3">MUT 4182</strain>
    </source>
</reference>
<feature type="non-terminal residue" evidence="2">
    <location>
        <position position="223"/>
    </location>
</feature>
<organism evidence="2 3">
    <name type="scientific">Tulasnella calospora MUT 4182</name>
    <dbReference type="NCBI Taxonomy" id="1051891"/>
    <lineage>
        <taxon>Eukaryota</taxon>
        <taxon>Fungi</taxon>
        <taxon>Dikarya</taxon>
        <taxon>Basidiomycota</taxon>
        <taxon>Agaricomycotina</taxon>
        <taxon>Agaricomycetes</taxon>
        <taxon>Cantharellales</taxon>
        <taxon>Tulasnellaceae</taxon>
        <taxon>Tulasnella</taxon>
    </lineage>
</organism>
<dbReference type="Pfam" id="PF01852">
    <property type="entry name" value="START"/>
    <property type="match status" value="1"/>
</dbReference>
<dbReference type="InterPro" id="IPR051213">
    <property type="entry name" value="START_lipid_transfer"/>
</dbReference>
<accession>A0A0C3L8Y5</accession>
<dbReference type="InterPro" id="IPR002913">
    <property type="entry name" value="START_lipid-bd_dom"/>
</dbReference>
<proteinExistence type="predicted"/>
<dbReference type="PROSITE" id="PS50848">
    <property type="entry name" value="START"/>
    <property type="match status" value="1"/>
</dbReference>
<gene>
    <name evidence="2" type="ORF">M407DRAFT_20568</name>
</gene>
<keyword evidence="3" id="KW-1185">Reference proteome</keyword>
<dbReference type="AlphaFoldDB" id="A0A0C3L8Y5"/>
<dbReference type="CDD" id="cd00177">
    <property type="entry name" value="START"/>
    <property type="match status" value="1"/>
</dbReference>
<dbReference type="InterPro" id="IPR023393">
    <property type="entry name" value="START-like_dom_sf"/>
</dbReference>
<dbReference type="PANTHER" id="PTHR19308:SF14">
    <property type="entry name" value="START DOMAIN-CONTAINING PROTEIN"/>
    <property type="match status" value="1"/>
</dbReference>
<dbReference type="PANTHER" id="PTHR19308">
    <property type="entry name" value="PHOSPHATIDYLCHOLINE TRANSFER PROTEIN"/>
    <property type="match status" value="1"/>
</dbReference>
<protein>
    <recommendedName>
        <fullName evidence="1">START domain-containing protein</fullName>
    </recommendedName>
</protein>
<evidence type="ECO:0000259" key="1">
    <source>
        <dbReference type="PROSITE" id="PS50848"/>
    </source>
</evidence>
<evidence type="ECO:0000313" key="3">
    <source>
        <dbReference type="Proteomes" id="UP000054248"/>
    </source>
</evidence>
<dbReference type="SUPFAM" id="SSF55961">
    <property type="entry name" value="Bet v1-like"/>
    <property type="match status" value="1"/>
</dbReference>
<dbReference type="Gene3D" id="3.30.530.20">
    <property type="match status" value="1"/>
</dbReference>
<evidence type="ECO:0000313" key="2">
    <source>
        <dbReference type="EMBL" id="KIO30298.1"/>
    </source>
</evidence>
<dbReference type="Proteomes" id="UP000054248">
    <property type="component" value="Unassembled WGS sequence"/>
</dbReference>
<dbReference type="EMBL" id="KN822973">
    <property type="protein sequence ID" value="KIO30298.1"/>
    <property type="molecule type" value="Genomic_DNA"/>
</dbReference>
<reference evidence="2 3" key="1">
    <citation type="submission" date="2014-04" db="EMBL/GenBank/DDBJ databases">
        <authorList>
            <consortium name="DOE Joint Genome Institute"/>
            <person name="Kuo A."/>
            <person name="Girlanda M."/>
            <person name="Perotto S."/>
            <person name="Kohler A."/>
            <person name="Nagy L.G."/>
            <person name="Floudas D."/>
            <person name="Copeland A."/>
            <person name="Barry K.W."/>
            <person name="Cichocki N."/>
            <person name="Veneault-Fourrey C."/>
            <person name="LaButti K."/>
            <person name="Lindquist E.A."/>
            <person name="Lipzen A."/>
            <person name="Lundell T."/>
            <person name="Morin E."/>
            <person name="Murat C."/>
            <person name="Sun H."/>
            <person name="Tunlid A."/>
            <person name="Henrissat B."/>
            <person name="Grigoriev I.V."/>
            <person name="Hibbett D.S."/>
            <person name="Martin F."/>
            <person name="Nordberg H.P."/>
            <person name="Cantor M.N."/>
            <person name="Hua S.X."/>
        </authorList>
    </citation>
    <scope>NUCLEOTIDE SEQUENCE [LARGE SCALE GENOMIC DNA]</scope>
    <source>
        <strain evidence="2 3">MUT 4182</strain>
    </source>
</reference>
<dbReference type="OrthoDB" id="196858at2759"/>
<sequence>MASYPDFPYQAQKDAALEYLRNEAFSEDGWTTFDNKQGVEYQKKYIPGDPSAIPIVRGRGLVEGFTPQQFLALITYTGVRTTWDVRTEKAEVVNRFGRFLSEFYAIQRGIGWVVSPRDIVGCQDTIINEDGSLERVQTSVEDSDKPPVSGRVRATLTLAGWVLKPAEQGTNVTYVVKINPNGSIPTTIINNTVIPEIPGAISHASDVLHSKGYPPYISSNIQS</sequence>
<name>A0A0C3L8Y5_9AGAM</name>